<name>A0A0E9W6X7_ANGAN</name>
<sequence length="35" mass="3771">MVEVVVTISSFPHVNFNDNGLPIAGVSWPGPLHCH</sequence>
<dbReference type="EMBL" id="GBXM01022438">
    <property type="protein sequence ID" value="JAH86139.1"/>
    <property type="molecule type" value="Transcribed_RNA"/>
</dbReference>
<reference evidence="1" key="2">
    <citation type="journal article" date="2015" name="Fish Shellfish Immunol.">
        <title>Early steps in the European eel (Anguilla anguilla)-Vibrio vulnificus interaction in the gills: Role of the RtxA13 toxin.</title>
        <authorList>
            <person name="Callol A."/>
            <person name="Pajuelo D."/>
            <person name="Ebbesson L."/>
            <person name="Teles M."/>
            <person name="MacKenzie S."/>
            <person name="Amaro C."/>
        </authorList>
    </citation>
    <scope>NUCLEOTIDE SEQUENCE</scope>
</reference>
<protein>
    <submittedName>
        <fullName evidence="1">Uncharacterized protein</fullName>
    </submittedName>
</protein>
<organism evidence="1">
    <name type="scientific">Anguilla anguilla</name>
    <name type="common">European freshwater eel</name>
    <name type="synonym">Muraena anguilla</name>
    <dbReference type="NCBI Taxonomy" id="7936"/>
    <lineage>
        <taxon>Eukaryota</taxon>
        <taxon>Metazoa</taxon>
        <taxon>Chordata</taxon>
        <taxon>Craniata</taxon>
        <taxon>Vertebrata</taxon>
        <taxon>Euteleostomi</taxon>
        <taxon>Actinopterygii</taxon>
        <taxon>Neopterygii</taxon>
        <taxon>Teleostei</taxon>
        <taxon>Anguilliformes</taxon>
        <taxon>Anguillidae</taxon>
        <taxon>Anguilla</taxon>
    </lineage>
</organism>
<proteinExistence type="predicted"/>
<reference evidence="1" key="1">
    <citation type="submission" date="2014-11" db="EMBL/GenBank/DDBJ databases">
        <authorList>
            <person name="Amaro Gonzalez C."/>
        </authorList>
    </citation>
    <scope>NUCLEOTIDE SEQUENCE</scope>
</reference>
<evidence type="ECO:0000313" key="1">
    <source>
        <dbReference type="EMBL" id="JAH86139.1"/>
    </source>
</evidence>
<dbReference type="AlphaFoldDB" id="A0A0E9W6X7"/>
<accession>A0A0E9W6X7</accession>